<sequence length="290" mass="31033">MTARAASSTAVLVCQGRAAADGRYAVGRFSDPVAVRLLDPAERAVVDRVRTGAAPPGSERMAYEMVRRTGITMVPRTVAIDAAVRAHAAPQVVILGAGLDARAWRMPELADATVYEVDHPASQADKVRRAGALEPVAGRLVPVAVDLAADSLAGPLVAAGFDREVATTWVWEGVVPYLTARAVRGTVAQVAELSATGSRLVVNYQARSLFTRVMQGAMRLVWRLSRQPDPMAGEPWRSMWRPGQLRTLLQRGGFEVLSDESLLALAEGLDLPPGNEGSLRNGRILVAVLR</sequence>
<dbReference type="Pfam" id="PF04072">
    <property type="entry name" value="LCM"/>
    <property type="match status" value="1"/>
</dbReference>
<evidence type="ECO:0000256" key="1">
    <source>
        <dbReference type="ARBA" id="ARBA00003907"/>
    </source>
</evidence>
<comment type="similarity">
    <text evidence="2 6">Belongs to the UPF0677 family.</text>
</comment>
<dbReference type="Proteomes" id="UP000035721">
    <property type="component" value="Unassembled WGS sequence"/>
</dbReference>
<accession>A0A077M0B3</accession>
<dbReference type="SUPFAM" id="SSF53335">
    <property type="entry name" value="S-adenosyl-L-methionine-dependent methyltransferases"/>
    <property type="match status" value="1"/>
</dbReference>
<evidence type="ECO:0000313" key="7">
    <source>
        <dbReference type="EMBL" id="CCH79673.1"/>
    </source>
</evidence>
<evidence type="ECO:0000256" key="5">
    <source>
        <dbReference type="ARBA" id="ARBA00022691"/>
    </source>
</evidence>
<dbReference type="NCBIfam" id="TIGR00027">
    <property type="entry name" value="mthyl_TIGR00027"/>
    <property type="match status" value="1"/>
</dbReference>
<dbReference type="AlphaFoldDB" id="A0A077M0B3"/>
<dbReference type="GO" id="GO:0032259">
    <property type="term" value="P:methylation"/>
    <property type="evidence" value="ECO:0007669"/>
    <property type="project" value="UniProtKB-KW"/>
</dbReference>
<dbReference type="OrthoDB" id="9806164at2"/>
<dbReference type="Gene3D" id="3.40.50.150">
    <property type="entry name" value="Vaccinia Virus protein VP39"/>
    <property type="match status" value="1"/>
</dbReference>
<comment type="function">
    <text evidence="1 6">Exhibits S-adenosyl-L-methionine-dependent methyltransferase activity.</text>
</comment>
<dbReference type="GO" id="GO:0008168">
    <property type="term" value="F:methyltransferase activity"/>
    <property type="evidence" value="ECO:0007669"/>
    <property type="project" value="UniProtKB-UniRule"/>
</dbReference>
<reference evidence="7 8" key="1">
    <citation type="journal article" date="2013" name="ISME J.">
        <title>A metabolic model for members of the genus Tetrasphaera involved in enhanced biological phosphorus removal.</title>
        <authorList>
            <person name="Kristiansen R."/>
            <person name="Nguyen H.T.T."/>
            <person name="Saunders A.M."/>
            <person name="Nielsen J.L."/>
            <person name="Wimmer R."/>
            <person name="Le V.Q."/>
            <person name="McIlroy S.J."/>
            <person name="Petrovski S."/>
            <person name="Seviour R.J."/>
            <person name="Calteau A."/>
            <person name="Nielsen K.L."/>
            <person name="Nielsen P.H."/>
        </authorList>
    </citation>
    <scope>NUCLEOTIDE SEQUENCE [LARGE SCALE GENOMIC DNA]</scope>
    <source>
        <strain evidence="7 8">T1-X7</strain>
    </source>
</reference>
<dbReference type="EMBL" id="CAJB01000385">
    <property type="protein sequence ID" value="CCH79673.1"/>
    <property type="molecule type" value="Genomic_DNA"/>
</dbReference>
<dbReference type="InterPro" id="IPR007213">
    <property type="entry name" value="Ppm1/Ppm2/Tcmp"/>
</dbReference>
<organism evidence="7 8">
    <name type="scientific">Nostocoides japonicum T1-X7</name>
    <dbReference type="NCBI Taxonomy" id="1194083"/>
    <lineage>
        <taxon>Bacteria</taxon>
        <taxon>Bacillati</taxon>
        <taxon>Actinomycetota</taxon>
        <taxon>Actinomycetes</taxon>
        <taxon>Micrococcales</taxon>
        <taxon>Intrasporangiaceae</taxon>
        <taxon>Nostocoides</taxon>
    </lineage>
</organism>
<dbReference type="PANTHER" id="PTHR43619:SF2">
    <property type="entry name" value="S-ADENOSYL-L-METHIONINE-DEPENDENT METHYLTRANSFERASES SUPERFAMILY PROTEIN"/>
    <property type="match status" value="1"/>
</dbReference>
<dbReference type="InterPro" id="IPR029063">
    <property type="entry name" value="SAM-dependent_MTases_sf"/>
</dbReference>
<evidence type="ECO:0000256" key="3">
    <source>
        <dbReference type="ARBA" id="ARBA00022603"/>
    </source>
</evidence>
<dbReference type="PANTHER" id="PTHR43619">
    <property type="entry name" value="S-ADENOSYL-L-METHIONINE-DEPENDENT METHYLTRANSFERASE YKTD-RELATED"/>
    <property type="match status" value="1"/>
</dbReference>
<dbReference type="RefSeq" id="WP_048551590.1">
    <property type="nucleotide sequence ID" value="NZ_HF570958.1"/>
</dbReference>
<keyword evidence="5 6" id="KW-0949">S-adenosyl-L-methionine</keyword>
<comment type="caution">
    <text evidence="7">The sequence shown here is derived from an EMBL/GenBank/DDBJ whole genome shotgun (WGS) entry which is preliminary data.</text>
</comment>
<evidence type="ECO:0000256" key="2">
    <source>
        <dbReference type="ARBA" id="ARBA00008138"/>
    </source>
</evidence>
<keyword evidence="3 6" id="KW-0489">Methyltransferase</keyword>
<dbReference type="EC" id="2.1.1.-" evidence="6"/>
<keyword evidence="4 7" id="KW-0808">Transferase</keyword>
<keyword evidence="8" id="KW-1185">Reference proteome</keyword>
<protein>
    <recommendedName>
        <fullName evidence="6">S-adenosyl-L-methionine-dependent methyltransferase</fullName>
        <ecNumber evidence="6">2.1.1.-</ecNumber>
    </recommendedName>
</protein>
<proteinExistence type="inferred from homology"/>
<evidence type="ECO:0000256" key="6">
    <source>
        <dbReference type="RuleBase" id="RU362030"/>
    </source>
</evidence>
<gene>
    <name evidence="7" type="ORF">BN12_530007</name>
</gene>
<name>A0A077M0B3_9MICO</name>
<evidence type="ECO:0000256" key="4">
    <source>
        <dbReference type="ARBA" id="ARBA00022679"/>
    </source>
</evidence>
<dbReference type="InterPro" id="IPR011610">
    <property type="entry name" value="SAM_mthyl_Trfase_ML2640-like"/>
</dbReference>
<evidence type="ECO:0000313" key="8">
    <source>
        <dbReference type="Proteomes" id="UP000035721"/>
    </source>
</evidence>
<dbReference type="STRING" id="1194083.BN12_530007"/>